<evidence type="ECO:0000313" key="2">
    <source>
        <dbReference type="EMBL" id="MQM08765.1"/>
    </source>
</evidence>
<dbReference type="EMBL" id="NMUH01004202">
    <property type="protein sequence ID" value="MQM08765.1"/>
    <property type="molecule type" value="Genomic_DNA"/>
</dbReference>
<name>A0A843WWD6_COLES</name>
<accession>A0A843WWD6</accession>
<organism evidence="2 3">
    <name type="scientific">Colocasia esculenta</name>
    <name type="common">Wild taro</name>
    <name type="synonym">Arum esculentum</name>
    <dbReference type="NCBI Taxonomy" id="4460"/>
    <lineage>
        <taxon>Eukaryota</taxon>
        <taxon>Viridiplantae</taxon>
        <taxon>Streptophyta</taxon>
        <taxon>Embryophyta</taxon>
        <taxon>Tracheophyta</taxon>
        <taxon>Spermatophyta</taxon>
        <taxon>Magnoliopsida</taxon>
        <taxon>Liliopsida</taxon>
        <taxon>Araceae</taxon>
        <taxon>Aroideae</taxon>
        <taxon>Colocasieae</taxon>
        <taxon>Colocasia</taxon>
    </lineage>
</organism>
<gene>
    <name evidence="2" type="ORF">Taro_041623</name>
</gene>
<proteinExistence type="predicted"/>
<protein>
    <submittedName>
        <fullName evidence="2">Uncharacterized protein</fullName>
    </submittedName>
</protein>
<keyword evidence="3" id="KW-1185">Reference proteome</keyword>
<sequence>MPVIRPPHLQQRRLCQESHLHASGPPSPSTAVQLGLPPPSPPLTGNGNSRILSKEEVEKMVSGSERSSHDGSRLRRHRTLSVPLPPTSQLILPPPTAQVHLHCLHHLGGGALAVKGRLGELQRGGCLMDNNGIPPSSEDMLLVATKELIFRDLQHFNGKSLDDAIASVAADVHLSGWQTMCEMWTKGDGQIGRCKHLADGSESWVDEESRRRYETMTQLMTPSSDVDAESHTPATPEEAFISVMRKDRPAHVRCAGSGETLSTWYKSIGTSGSLEQERIMQE</sequence>
<feature type="region of interest" description="Disordered" evidence="1">
    <location>
        <begin position="19"/>
        <end position="79"/>
    </location>
</feature>
<dbReference type="AlphaFoldDB" id="A0A843WWD6"/>
<dbReference type="Proteomes" id="UP000652761">
    <property type="component" value="Unassembled WGS sequence"/>
</dbReference>
<comment type="caution">
    <text evidence="2">The sequence shown here is derived from an EMBL/GenBank/DDBJ whole genome shotgun (WGS) entry which is preliminary data.</text>
</comment>
<evidence type="ECO:0000256" key="1">
    <source>
        <dbReference type="SAM" id="MobiDB-lite"/>
    </source>
</evidence>
<reference evidence="2" key="1">
    <citation type="submission" date="2017-07" db="EMBL/GenBank/DDBJ databases">
        <title>Taro Niue Genome Assembly and Annotation.</title>
        <authorList>
            <person name="Atibalentja N."/>
            <person name="Keating K."/>
            <person name="Fields C.J."/>
        </authorList>
    </citation>
    <scope>NUCLEOTIDE SEQUENCE</scope>
    <source>
        <strain evidence="2">Niue_2</strain>
        <tissue evidence="2">Leaf</tissue>
    </source>
</reference>
<evidence type="ECO:0000313" key="3">
    <source>
        <dbReference type="Proteomes" id="UP000652761"/>
    </source>
</evidence>